<name>A0ABR9ANJ7_9BACT</name>
<dbReference type="CDD" id="cd13631">
    <property type="entry name" value="PBP2_Ct-PDT_like"/>
    <property type="match status" value="1"/>
</dbReference>
<dbReference type="Gene3D" id="3.40.190.10">
    <property type="entry name" value="Periplasmic binding protein-like II"/>
    <property type="match status" value="2"/>
</dbReference>
<dbReference type="PANTHER" id="PTHR21022:SF19">
    <property type="entry name" value="PREPHENATE DEHYDRATASE-RELATED"/>
    <property type="match status" value="1"/>
</dbReference>
<comment type="pathway">
    <text evidence="1">Amino-acid biosynthesis; L-phenylalanine biosynthesis; phenylpyruvate from prephenate: step 1/1.</text>
</comment>
<dbReference type="EC" id="4.2.1.51" evidence="2"/>
<evidence type="ECO:0000256" key="5">
    <source>
        <dbReference type="ARBA" id="ARBA00023222"/>
    </source>
</evidence>
<comment type="caution">
    <text evidence="10">The sequence shown here is derived from an EMBL/GenBank/DDBJ whole genome shotgun (WGS) entry which is preliminary data.</text>
</comment>
<gene>
    <name evidence="10" type="ORF">IFO69_16615</name>
</gene>
<evidence type="ECO:0000256" key="7">
    <source>
        <dbReference type="ARBA" id="ARBA00047848"/>
    </source>
</evidence>
<evidence type="ECO:0000256" key="2">
    <source>
        <dbReference type="ARBA" id="ARBA00013147"/>
    </source>
</evidence>
<proteinExistence type="predicted"/>
<keyword evidence="5" id="KW-0584">Phenylalanine biosynthesis</keyword>
<dbReference type="InterPro" id="IPR001086">
    <property type="entry name" value="Preph_deHydtase"/>
</dbReference>
<keyword evidence="11" id="KW-1185">Reference proteome</keyword>
<keyword evidence="4" id="KW-0057">Aromatic amino acid biosynthesis</keyword>
<keyword evidence="6" id="KW-0456">Lyase</keyword>
<evidence type="ECO:0000259" key="8">
    <source>
        <dbReference type="PROSITE" id="PS51171"/>
    </source>
</evidence>
<dbReference type="PROSITE" id="PS51671">
    <property type="entry name" value="ACT"/>
    <property type="match status" value="1"/>
</dbReference>
<dbReference type="PROSITE" id="PS51171">
    <property type="entry name" value="PREPHENATE_DEHYDR_3"/>
    <property type="match status" value="1"/>
</dbReference>
<evidence type="ECO:0000256" key="6">
    <source>
        <dbReference type="ARBA" id="ARBA00023239"/>
    </source>
</evidence>
<dbReference type="Proteomes" id="UP000647133">
    <property type="component" value="Unassembled WGS sequence"/>
</dbReference>
<organism evidence="10 11">
    <name type="scientific">Echinicola arenosa</name>
    <dbReference type="NCBI Taxonomy" id="2774144"/>
    <lineage>
        <taxon>Bacteria</taxon>
        <taxon>Pseudomonadati</taxon>
        <taxon>Bacteroidota</taxon>
        <taxon>Cytophagia</taxon>
        <taxon>Cytophagales</taxon>
        <taxon>Cyclobacteriaceae</taxon>
        <taxon>Echinicola</taxon>
    </lineage>
</organism>
<comment type="catalytic activity">
    <reaction evidence="7">
        <text>prephenate + H(+) = 3-phenylpyruvate + CO2 + H2O</text>
        <dbReference type="Rhea" id="RHEA:21648"/>
        <dbReference type="ChEBI" id="CHEBI:15377"/>
        <dbReference type="ChEBI" id="CHEBI:15378"/>
        <dbReference type="ChEBI" id="CHEBI:16526"/>
        <dbReference type="ChEBI" id="CHEBI:18005"/>
        <dbReference type="ChEBI" id="CHEBI:29934"/>
        <dbReference type="EC" id="4.2.1.51"/>
    </reaction>
</comment>
<protein>
    <recommendedName>
        <fullName evidence="2">prephenate dehydratase</fullName>
        <ecNumber evidence="2">4.2.1.51</ecNumber>
    </recommendedName>
</protein>
<dbReference type="Gene3D" id="3.30.70.260">
    <property type="match status" value="1"/>
</dbReference>
<accession>A0ABR9ANJ7</accession>
<evidence type="ECO:0000256" key="1">
    <source>
        <dbReference type="ARBA" id="ARBA00004741"/>
    </source>
</evidence>
<dbReference type="InterPro" id="IPR045865">
    <property type="entry name" value="ACT-like_dom_sf"/>
</dbReference>
<dbReference type="PANTHER" id="PTHR21022">
    <property type="entry name" value="PREPHENATE DEHYDRATASE P PROTEIN"/>
    <property type="match status" value="1"/>
</dbReference>
<feature type="domain" description="ACT" evidence="9">
    <location>
        <begin position="198"/>
        <end position="274"/>
    </location>
</feature>
<dbReference type="Pfam" id="PF01842">
    <property type="entry name" value="ACT"/>
    <property type="match status" value="1"/>
</dbReference>
<sequence length="277" mass="31160">MKSPQQRVAIQGIKGSYHYQVALNKFGSEINVIECLSFSELVRKIINEEADIGVLALENSIAGAILPNYDLMDRNNLSIIGEFYLPIAHQLMALKGQSIEDIKEVRSHPMALLQCKAFFEHYPHIKLIEDLDTAAVAKTINDEKLKGVGAIAGKSAAEFYQLDILASDIQTIKNNFTRFCIVQKENKASENSSFDKASIKLIIKNEPGSLAKVLTTMSEHNLDLSKIQSLPVIDEPWNYAFFIDMIFNNIKDYHETIEILTNRGHKIKVLGEYKSTK</sequence>
<dbReference type="InterPro" id="IPR002912">
    <property type="entry name" value="ACT_dom"/>
</dbReference>
<dbReference type="Pfam" id="PF00800">
    <property type="entry name" value="PDT"/>
    <property type="match status" value="1"/>
</dbReference>
<evidence type="ECO:0000313" key="10">
    <source>
        <dbReference type="EMBL" id="MBD8490377.1"/>
    </source>
</evidence>
<dbReference type="EMBL" id="JACYTQ010000006">
    <property type="protein sequence ID" value="MBD8490377.1"/>
    <property type="molecule type" value="Genomic_DNA"/>
</dbReference>
<dbReference type="SUPFAM" id="SSF55021">
    <property type="entry name" value="ACT-like"/>
    <property type="match status" value="1"/>
</dbReference>
<keyword evidence="3" id="KW-0028">Amino-acid biosynthesis</keyword>
<dbReference type="SUPFAM" id="SSF53850">
    <property type="entry name" value="Periplasmic binding protein-like II"/>
    <property type="match status" value="1"/>
</dbReference>
<evidence type="ECO:0000256" key="4">
    <source>
        <dbReference type="ARBA" id="ARBA00023141"/>
    </source>
</evidence>
<feature type="domain" description="Prephenate dehydratase" evidence="8">
    <location>
        <begin position="7"/>
        <end position="184"/>
    </location>
</feature>
<evidence type="ECO:0000313" key="11">
    <source>
        <dbReference type="Proteomes" id="UP000647133"/>
    </source>
</evidence>
<reference evidence="10 11" key="1">
    <citation type="submission" date="2020-09" db="EMBL/GenBank/DDBJ databases">
        <title>Echinicola sp. CAU 1574 isolated from sand of Sido Beach.</title>
        <authorList>
            <person name="Kim W."/>
        </authorList>
    </citation>
    <scope>NUCLEOTIDE SEQUENCE [LARGE SCALE GENOMIC DNA]</scope>
    <source>
        <strain evidence="10 11">CAU 1574</strain>
    </source>
</reference>
<evidence type="ECO:0000256" key="3">
    <source>
        <dbReference type="ARBA" id="ARBA00022605"/>
    </source>
</evidence>
<evidence type="ECO:0000259" key="9">
    <source>
        <dbReference type="PROSITE" id="PS51671"/>
    </source>
</evidence>
<dbReference type="RefSeq" id="WP_192011250.1">
    <property type="nucleotide sequence ID" value="NZ_JACYTQ010000006.1"/>
</dbReference>
<dbReference type="CDD" id="cd04905">
    <property type="entry name" value="ACT_CM-PDT"/>
    <property type="match status" value="1"/>
</dbReference>